<evidence type="ECO:0000256" key="3">
    <source>
        <dbReference type="ARBA" id="ARBA00022695"/>
    </source>
</evidence>
<keyword evidence="8" id="KW-1185">Reference proteome</keyword>
<evidence type="ECO:0000256" key="4">
    <source>
        <dbReference type="HAMAP-Rule" id="MF_00243"/>
    </source>
</evidence>
<dbReference type="NCBIfam" id="TIGR01527">
    <property type="entry name" value="arch_NMN_Atrans"/>
    <property type="match status" value="1"/>
</dbReference>
<keyword evidence="4" id="KW-0547">Nucleotide-binding</keyword>
<evidence type="ECO:0000256" key="2">
    <source>
        <dbReference type="ARBA" id="ARBA00022679"/>
    </source>
</evidence>
<dbReference type="eggNOG" id="arCOG00972">
    <property type="taxonomic scope" value="Archaea"/>
</dbReference>
<dbReference type="UniPathway" id="UPA00253">
    <property type="reaction ID" value="UER00600"/>
</dbReference>
<keyword evidence="4" id="KW-0067">ATP-binding</keyword>
<keyword evidence="4" id="KW-0520">NAD</keyword>
<keyword evidence="3 4" id="KW-0548">Nucleotidyltransferase</keyword>
<dbReference type="CDD" id="cd02166">
    <property type="entry name" value="NMNAT_Archaea"/>
    <property type="match status" value="1"/>
</dbReference>
<reference evidence="7 8" key="1">
    <citation type="journal article" date="2013" name="Genome Announc.">
        <title>Complete Genome Sequence of the Thermophilic and Facultatively Chemolithoautotrophic Sulfate Reducer Archaeoglobus sulfaticallidus Strain PM70-1T.</title>
        <authorList>
            <person name="Stokke R."/>
            <person name="Hocking W.P."/>
            <person name="Steinsbu B.O."/>
            <person name="Steen I.H."/>
        </authorList>
    </citation>
    <scope>NUCLEOTIDE SEQUENCE [LARGE SCALE GENOMIC DNA]</scope>
    <source>
        <strain evidence="7">PM70-1</strain>
    </source>
</reference>
<dbReference type="KEGG" id="ast:Asulf_00217"/>
<dbReference type="NCBIfam" id="TIGR00125">
    <property type="entry name" value="cyt_tran_rel"/>
    <property type="match status" value="1"/>
</dbReference>
<evidence type="ECO:0000313" key="7">
    <source>
        <dbReference type="EMBL" id="AGK60251.1"/>
    </source>
</evidence>
<comment type="subcellular location">
    <subcellularLocation>
        <location evidence="4">Cytoplasm</location>
    </subcellularLocation>
</comment>
<dbReference type="GO" id="GO:0000309">
    <property type="term" value="F:nicotinamide-nucleotide adenylyltransferase activity"/>
    <property type="evidence" value="ECO:0007669"/>
    <property type="project" value="UniProtKB-UniRule"/>
</dbReference>
<dbReference type="InterPro" id="IPR006418">
    <property type="entry name" value="NMN_Atrans_arc"/>
</dbReference>
<keyword evidence="2 4" id="KW-0808">Transferase</keyword>
<comment type="catalytic activity">
    <reaction evidence="4">
        <text>beta-nicotinamide D-ribonucleotide + ATP + H(+) = diphosphate + NAD(+)</text>
        <dbReference type="Rhea" id="RHEA:21360"/>
        <dbReference type="ChEBI" id="CHEBI:14649"/>
        <dbReference type="ChEBI" id="CHEBI:15378"/>
        <dbReference type="ChEBI" id="CHEBI:30616"/>
        <dbReference type="ChEBI" id="CHEBI:33019"/>
        <dbReference type="ChEBI" id="CHEBI:57540"/>
        <dbReference type="EC" id="2.7.7.1"/>
    </reaction>
</comment>
<comment type="pathway">
    <text evidence="4">Cofactor biosynthesis; NAD(+) biosynthesis; NAD(+) from nicotinamide D-ribonucleotide: step 1/1.</text>
</comment>
<dbReference type="PANTHER" id="PTHR21342">
    <property type="entry name" value="PHOSPHOPANTETHEINE ADENYLYLTRANSFERASE"/>
    <property type="match status" value="1"/>
</dbReference>
<sequence>MIRGFFIGRFQPYHYGHHEVIRNIITKVDELIIGIGSAQESHELENPFTAGERILMISSALDELKDELGDKKVYLIPLEDIYRNSLWVSHVISMVPPFDVVFSNNPLVVRLFTEAGKKVVNTSMYNRDEYQGTEIRRRMLENEAWEHLVPKPVVKIIKEIDGIRRIREIGGKDAGNGVIISSKSELKSLMNSKSEL</sequence>
<dbReference type="AlphaFoldDB" id="N0BIF7"/>
<dbReference type="InterPro" id="IPR004821">
    <property type="entry name" value="Cyt_trans-like"/>
</dbReference>
<dbReference type="GO" id="GO:0009435">
    <property type="term" value="P:NAD+ biosynthetic process"/>
    <property type="evidence" value="ECO:0007669"/>
    <property type="project" value="UniProtKB-UniRule"/>
</dbReference>
<evidence type="ECO:0000259" key="6">
    <source>
        <dbReference type="Pfam" id="PF01467"/>
    </source>
</evidence>
<keyword evidence="4" id="KW-0963">Cytoplasm</keyword>
<dbReference type="Gene3D" id="3.40.50.620">
    <property type="entry name" value="HUPs"/>
    <property type="match status" value="1"/>
</dbReference>
<dbReference type="NCBIfam" id="NF002243">
    <property type="entry name" value="PRK01153.1"/>
    <property type="match status" value="1"/>
</dbReference>
<keyword evidence="4" id="KW-0662">Pyridine nucleotide biosynthesis</keyword>
<protein>
    <recommendedName>
        <fullName evidence="4 5">Nicotinamide-nucleotide adenylyltransferase</fullName>
        <ecNumber evidence="4 5">2.7.7.1</ecNumber>
    </recommendedName>
    <alternativeName>
        <fullName evidence="4">NAD(+) diphosphorylase</fullName>
    </alternativeName>
    <alternativeName>
        <fullName evidence="4">NAD(+) pyrophosphorylase</fullName>
    </alternativeName>
    <alternativeName>
        <fullName evidence="4">NMN adenylyltransferase</fullName>
    </alternativeName>
</protein>
<comment type="similarity">
    <text evidence="1 4">Belongs to the archaeal NMN adenylyltransferase family.</text>
</comment>
<dbReference type="SUPFAM" id="SSF52374">
    <property type="entry name" value="Nucleotidylyl transferase"/>
    <property type="match status" value="1"/>
</dbReference>
<dbReference type="GO" id="GO:0005524">
    <property type="term" value="F:ATP binding"/>
    <property type="evidence" value="ECO:0007669"/>
    <property type="project" value="UniProtKB-KW"/>
</dbReference>
<dbReference type="InterPro" id="IPR014729">
    <property type="entry name" value="Rossmann-like_a/b/a_fold"/>
</dbReference>
<dbReference type="GO" id="GO:0005737">
    <property type="term" value="C:cytoplasm"/>
    <property type="evidence" value="ECO:0007669"/>
    <property type="project" value="UniProtKB-SubCell"/>
</dbReference>
<dbReference type="EC" id="2.7.7.1" evidence="4 5"/>
<evidence type="ECO:0000313" key="8">
    <source>
        <dbReference type="Proteomes" id="UP000013307"/>
    </source>
</evidence>
<evidence type="ECO:0000256" key="1">
    <source>
        <dbReference type="ARBA" id="ARBA00010124"/>
    </source>
</evidence>
<dbReference type="PANTHER" id="PTHR21342:SF0">
    <property type="entry name" value="BIFUNCTIONAL NMN ADENYLYLTRANSFERASE_NUDIX HYDROLASE"/>
    <property type="match status" value="1"/>
</dbReference>
<accession>N0BIF7</accession>
<dbReference type="HAMAP" id="MF_00243">
    <property type="entry name" value="NMN_adenylyltr"/>
    <property type="match status" value="1"/>
</dbReference>
<dbReference type="STRING" id="387631.Asulf_00217"/>
<evidence type="ECO:0000256" key="5">
    <source>
        <dbReference type="NCBIfam" id="TIGR01527"/>
    </source>
</evidence>
<dbReference type="Pfam" id="PF01467">
    <property type="entry name" value="CTP_transf_like"/>
    <property type="match status" value="1"/>
</dbReference>
<dbReference type="HOGENOM" id="CLU_108783_0_0_2"/>
<dbReference type="Proteomes" id="UP000013307">
    <property type="component" value="Chromosome"/>
</dbReference>
<name>N0BIF7_9EURY</name>
<feature type="domain" description="Cytidyltransferase-like" evidence="6">
    <location>
        <begin position="5"/>
        <end position="138"/>
    </location>
</feature>
<gene>
    <name evidence="7" type="ORF">Asulf_00217</name>
</gene>
<dbReference type="EMBL" id="CP005290">
    <property type="protein sequence ID" value="AGK60251.1"/>
    <property type="molecule type" value="Genomic_DNA"/>
</dbReference>
<proteinExistence type="inferred from homology"/>
<organism evidence="7 8">
    <name type="scientific">Archaeoglobus sulfaticallidus PM70-1</name>
    <dbReference type="NCBI Taxonomy" id="387631"/>
    <lineage>
        <taxon>Archaea</taxon>
        <taxon>Methanobacteriati</taxon>
        <taxon>Methanobacteriota</taxon>
        <taxon>Archaeoglobi</taxon>
        <taxon>Archaeoglobales</taxon>
        <taxon>Archaeoglobaceae</taxon>
        <taxon>Archaeoglobus</taxon>
    </lineage>
</organism>